<dbReference type="EMBL" id="NNRL01000167">
    <property type="protein sequence ID" value="OYR08391.1"/>
    <property type="molecule type" value="Genomic_DNA"/>
</dbReference>
<feature type="region of interest" description="Disordered" evidence="1">
    <location>
        <begin position="176"/>
        <end position="198"/>
    </location>
</feature>
<feature type="compositionally biased region" description="Low complexity" evidence="1">
    <location>
        <begin position="188"/>
        <end position="198"/>
    </location>
</feature>
<accession>A0A256F1U6</accession>
<dbReference type="Proteomes" id="UP000216478">
    <property type="component" value="Unassembled WGS sequence"/>
</dbReference>
<comment type="caution">
    <text evidence="2">The sequence shown here is derived from an EMBL/GenBank/DDBJ whole genome shotgun (WGS) entry which is preliminary data.</text>
</comment>
<evidence type="ECO:0000313" key="2">
    <source>
        <dbReference type="EMBL" id="OYR08391.1"/>
    </source>
</evidence>
<evidence type="ECO:0000256" key="1">
    <source>
        <dbReference type="SAM" id="MobiDB-lite"/>
    </source>
</evidence>
<reference evidence="2 3" key="1">
    <citation type="submission" date="2017-07" db="EMBL/GenBank/DDBJ databases">
        <title>Phylogenetic study on the rhizospheric bacterium Ochrobactrum sp. A44.</title>
        <authorList>
            <person name="Krzyzanowska D.M."/>
            <person name="Ossowicki A."/>
            <person name="Rajewska M."/>
            <person name="Maciag T."/>
            <person name="Kaczynski Z."/>
            <person name="Czerwicka M."/>
            <person name="Jafra S."/>
        </authorList>
    </citation>
    <scope>NUCLEOTIDE SEQUENCE [LARGE SCALE GENOMIC DNA]</scope>
    <source>
        <strain evidence="2 3">OgA9a</strain>
    </source>
</reference>
<name>A0A256F1U6_9HYPH</name>
<protein>
    <submittedName>
        <fullName evidence="2">Uncharacterized protein</fullName>
    </submittedName>
</protein>
<gene>
    <name evidence="2" type="ORF">CEV33_3282</name>
</gene>
<keyword evidence="3" id="KW-1185">Reference proteome</keyword>
<sequence>MPGQSLADKVFGSFQLSGFTKQELDRIAIAVDCAIQIKPFAFDLYVGLVEVPFPRDLALSPIEALKQLGAEMQNPAVHRRMVHRDTAFRHHLLQIAQTKIVSQIPSNTQEDDGLIEMAAFEHRTTQLYEGQKPISGSIDETFATDPIIAVPLGRHDNPQINIRIGVGAAGRERAAKENTVKSGSAEKSSTAVSRSRSRAAISDRSFKCNITNSRNLRHIERPNP</sequence>
<proteinExistence type="predicted"/>
<organism evidence="2 3">
    <name type="scientific">Brucella grignonensis</name>
    <dbReference type="NCBI Taxonomy" id="94627"/>
    <lineage>
        <taxon>Bacteria</taxon>
        <taxon>Pseudomonadati</taxon>
        <taxon>Pseudomonadota</taxon>
        <taxon>Alphaproteobacteria</taxon>
        <taxon>Hyphomicrobiales</taxon>
        <taxon>Brucellaceae</taxon>
        <taxon>Brucella/Ochrobactrum group</taxon>
        <taxon>Brucella</taxon>
    </lineage>
</organism>
<dbReference type="AlphaFoldDB" id="A0A256F1U6"/>
<evidence type="ECO:0000313" key="3">
    <source>
        <dbReference type="Proteomes" id="UP000216478"/>
    </source>
</evidence>